<feature type="non-terminal residue" evidence="1">
    <location>
        <position position="58"/>
    </location>
</feature>
<name>A0A9N8WJB7_9GLOM</name>
<sequence length="58" mass="6845">MDTQLQESRIQLSCSDSRVQDISQEMLRNIRQEARNSEISEKSENKISKEENVYEILN</sequence>
<dbReference type="Proteomes" id="UP000789396">
    <property type="component" value="Unassembled WGS sequence"/>
</dbReference>
<keyword evidence="2" id="KW-1185">Reference proteome</keyword>
<evidence type="ECO:0000313" key="2">
    <source>
        <dbReference type="Proteomes" id="UP000789396"/>
    </source>
</evidence>
<dbReference type="AlphaFoldDB" id="A0A9N8WJB7"/>
<accession>A0A9N8WJB7</accession>
<evidence type="ECO:0000313" key="1">
    <source>
        <dbReference type="EMBL" id="CAG8491011.1"/>
    </source>
</evidence>
<dbReference type="EMBL" id="CAJVPZ010001374">
    <property type="protein sequence ID" value="CAG8491011.1"/>
    <property type="molecule type" value="Genomic_DNA"/>
</dbReference>
<organism evidence="1 2">
    <name type="scientific">Racocetra fulgida</name>
    <dbReference type="NCBI Taxonomy" id="60492"/>
    <lineage>
        <taxon>Eukaryota</taxon>
        <taxon>Fungi</taxon>
        <taxon>Fungi incertae sedis</taxon>
        <taxon>Mucoromycota</taxon>
        <taxon>Glomeromycotina</taxon>
        <taxon>Glomeromycetes</taxon>
        <taxon>Diversisporales</taxon>
        <taxon>Gigasporaceae</taxon>
        <taxon>Racocetra</taxon>
    </lineage>
</organism>
<protein>
    <submittedName>
        <fullName evidence="1">16268_t:CDS:1</fullName>
    </submittedName>
</protein>
<comment type="caution">
    <text evidence="1">The sequence shown here is derived from an EMBL/GenBank/DDBJ whole genome shotgun (WGS) entry which is preliminary data.</text>
</comment>
<gene>
    <name evidence="1" type="ORF">RFULGI_LOCUS1984</name>
</gene>
<proteinExistence type="predicted"/>
<reference evidence="1" key="1">
    <citation type="submission" date="2021-06" db="EMBL/GenBank/DDBJ databases">
        <authorList>
            <person name="Kallberg Y."/>
            <person name="Tangrot J."/>
            <person name="Rosling A."/>
        </authorList>
    </citation>
    <scope>NUCLEOTIDE SEQUENCE</scope>
    <source>
        <strain evidence="1">IN212</strain>
    </source>
</reference>